<dbReference type="RefSeq" id="WP_203166408.1">
    <property type="nucleotide sequence ID" value="NZ_JAEVLS010000001.1"/>
</dbReference>
<gene>
    <name evidence="3" type="ORF">JM946_06890</name>
</gene>
<organism evidence="3 4">
    <name type="scientific">Steroidobacter gossypii</name>
    <dbReference type="NCBI Taxonomy" id="2805490"/>
    <lineage>
        <taxon>Bacteria</taxon>
        <taxon>Pseudomonadati</taxon>
        <taxon>Pseudomonadota</taxon>
        <taxon>Gammaproteobacteria</taxon>
        <taxon>Steroidobacterales</taxon>
        <taxon>Steroidobacteraceae</taxon>
        <taxon>Steroidobacter</taxon>
    </lineage>
</organism>
<dbReference type="Proteomes" id="UP000661077">
    <property type="component" value="Unassembled WGS sequence"/>
</dbReference>
<protein>
    <submittedName>
        <fullName evidence="3">Fructosamine kinase family protein</fullName>
    </submittedName>
</protein>
<sequence>MSLAAALGRASGSEVAAGSERSVSGGSINACSRFESDQGPLFVKHGDASSLAMFQAEAEGLAELSRAQAVRVPRVLAVSEHEGTAFLVLEWIDLRGTSAGSEAKLGEQLARQHRVTRDEFGWHRDNTIGSTPQTNRLTKDWVDFYRECRLQPQLALAKRNGAGADLIDGGHRLCEQLDRFFPGYAPTPSLLHGDLWGGNWGADASGQPVLFDPAVYFGDRETDLAMTRLFGGFGAQFHAAYQAAWPVDPGANTRITLYNLYHVLNHFNLFGGGYSRQALGMVQRLLAELK</sequence>
<keyword evidence="2 3" id="KW-0418">Kinase</keyword>
<dbReference type="Gene3D" id="3.90.1200.10">
    <property type="match status" value="1"/>
</dbReference>
<dbReference type="SUPFAM" id="SSF56112">
    <property type="entry name" value="Protein kinase-like (PK-like)"/>
    <property type="match status" value="1"/>
</dbReference>
<evidence type="ECO:0000313" key="3">
    <source>
        <dbReference type="EMBL" id="MBM0104465.1"/>
    </source>
</evidence>
<dbReference type="GO" id="GO:0016301">
    <property type="term" value="F:kinase activity"/>
    <property type="evidence" value="ECO:0007669"/>
    <property type="project" value="UniProtKB-KW"/>
</dbReference>
<evidence type="ECO:0000256" key="1">
    <source>
        <dbReference type="ARBA" id="ARBA00009460"/>
    </source>
</evidence>
<dbReference type="PANTHER" id="PTHR12149">
    <property type="entry name" value="FRUCTOSAMINE 3 KINASE-RELATED PROTEIN"/>
    <property type="match status" value="1"/>
</dbReference>
<dbReference type="Gene3D" id="3.30.200.20">
    <property type="entry name" value="Phosphorylase Kinase, domain 1"/>
    <property type="match status" value="1"/>
</dbReference>
<evidence type="ECO:0000256" key="2">
    <source>
        <dbReference type="PIRNR" id="PIRNR006221"/>
    </source>
</evidence>
<reference evidence="3 4" key="1">
    <citation type="journal article" date="2021" name="Int. J. Syst. Evol. Microbiol.">
        <title>Steroidobacter gossypii sp. nov., isolated from soil of cotton cropping field.</title>
        <authorList>
            <person name="Huang R."/>
            <person name="Yang S."/>
            <person name="Zhen C."/>
            <person name="Liu W."/>
        </authorList>
    </citation>
    <scope>NUCLEOTIDE SEQUENCE [LARGE SCALE GENOMIC DNA]</scope>
    <source>
        <strain evidence="3 4">S1-65</strain>
    </source>
</reference>
<keyword evidence="2" id="KW-0808">Transferase</keyword>
<name>A0ABS1WU15_9GAMM</name>
<evidence type="ECO:0000313" key="4">
    <source>
        <dbReference type="Proteomes" id="UP000661077"/>
    </source>
</evidence>
<keyword evidence="4" id="KW-1185">Reference proteome</keyword>
<dbReference type="PIRSF" id="PIRSF006221">
    <property type="entry name" value="Ketosamine-3-kinase"/>
    <property type="match status" value="1"/>
</dbReference>
<dbReference type="InterPro" id="IPR016477">
    <property type="entry name" value="Fructo-/Ketosamine-3-kinase"/>
</dbReference>
<dbReference type="EMBL" id="JAEVLS010000001">
    <property type="protein sequence ID" value="MBM0104465.1"/>
    <property type="molecule type" value="Genomic_DNA"/>
</dbReference>
<dbReference type="PANTHER" id="PTHR12149:SF8">
    <property type="entry name" value="PROTEIN-RIBULOSAMINE 3-KINASE"/>
    <property type="match status" value="1"/>
</dbReference>
<comment type="similarity">
    <text evidence="1 2">Belongs to the fructosamine kinase family.</text>
</comment>
<dbReference type="InterPro" id="IPR011009">
    <property type="entry name" value="Kinase-like_dom_sf"/>
</dbReference>
<dbReference type="Pfam" id="PF03881">
    <property type="entry name" value="Fructosamin_kin"/>
    <property type="match status" value="1"/>
</dbReference>
<accession>A0ABS1WU15</accession>
<comment type="caution">
    <text evidence="3">The sequence shown here is derived from an EMBL/GenBank/DDBJ whole genome shotgun (WGS) entry which is preliminary data.</text>
</comment>
<proteinExistence type="inferred from homology"/>